<feature type="compositionally biased region" description="Pro residues" evidence="13">
    <location>
        <begin position="566"/>
        <end position="579"/>
    </location>
</feature>
<evidence type="ECO:0000256" key="7">
    <source>
        <dbReference type="ARBA" id="ARBA00022679"/>
    </source>
</evidence>
<evidence type="ECO:0000256" key="3">
    <source>
        <dbReference type="ARBA" id="ARBA00004906"/>
    </source>
</evidence>
<dbReference type="GO" id="GO:0070534">
    <property type="term" value="P:protein K63-linked ubiquitination"/>
    <property type="evidence" value="ECO:0007669"/>
    <property type="project" value="EnsemblFungi"/>
</dbReference>
<feature type="compositionally biased region" description="Polar residues" evidence="13">
    <location>
        <begin position="470"/>
        <end position="488"/>
    </location>
</feature>
<dbReference type="GO" id="GO:0061157">
    <property type="term" value="P:mRNA destabilization"/>
    <property type="evidence" value="ECO:0007669"/>
    <property type="project" value="EnsemblFungi"/>
</dbReference>
<keyword evidence="8" id="KW-0479">Metal-binding</keyword>
<dbReference type="InterPro" id="IPR057634">
    <property type="entry name" value="PAH_ZNF598/HEL2"/>
</dbReference>
<dbReference type="Proteomes" id="UP000005627">
    <property type="component" value="Chromosome 1"/>
</dbReference>
<dbReference type="Pfam" id="PF23202">
    <property type="entry name" value="PAH_ZNF598"/>
    <property type="match status" value="1"/>
</dbReference>
<dbReference type="GO" id="GO:0022626">
    <property type="term" value="C:cytosolic ribosome"/>
    <property type="evidence" value="ECO:0007669"/>
    <property type="project" value="EnsemblFungi"/>
</dbReference>
<dbReference type="InterPro" id="IPR013083">
    <property type="entry name" value="Znf_RING/FYVE/PHD"/>
</dbReference>
<dbReference type="PROSITE" id="PS50089">
    <property type="entry name" value="ZF_RING_2"/>
    <property type="match status" value="1"/>
</dbReference>
<comment type="catalytic activity">
    <reaction evidence="1">
        <text>S-ubiquitinyl-[E2 ubiquitin-conjugating enzyme]-L-cysteine + [acceptor protein]-L-lysine = [E2 ubiquitin-conjugating enzyme]-L-cysteine + N(6)-ubiquitinyl-[acceptor protein]-L-lysine.</text>
        <dbReference type="EC" id="2.3.2.27"/>
    </reaction>
</comment>
<dbReference type="SMART" id="SM00184">
    <property type="entry name" value="RING"/>
    <property type="match status" value="1"/>
</dbReference>
<dbReference type="InterPro" id="IPR041888">
    <property type="entry name" value="RING-HC_ZNF598/HEL2"/>
</dbReference>
<keyword evidence="6" id="KW-0597">Phosphoprotein</keyword>
<dbReference type="InterPro" id="IPR001841">
    <property type="entry name" value="Znf_RING"/>
</dbReference>
<dbReference type="GO" id="GO:0170011">
    <property type="term" value="F:stalled ribosome sensor activity"/>
    <property type="evidence" value="ECO:0007669"/>
    <property type="project" value="EnsemblFungi"/>
</dbReference>
<dbReference type="GeneID" id="11502947"/>
<accession>G8ZMI3</accession>
<dbReference type="Gene3D" id="3.30.40.10">
    <property type="entry name" value="Zinc/RING finger domain, C3HC4 (zinc finger)"/>
    <property type="match status" value="1"/>
</dbReference>
<evidence type="ECO:0000256" key="4">
    <source>
        <dbReference type="ARBA" id="ARBA00012483"/>
    </source>
</evidence>
<feature type="compositionally biased region" description="Polar residues" evidence="13">
    <location>
        <begin position="503"/>
        <end position="520"/>
    </location>
</feature>
<proteinExistence type="inferred from homology"/>
<evidence type="ECO:0000256" key="6">
    <source>
        <dbReference type="ARBA" id="ARBA00022553"/>
    </source>
</evidence>
<dbReference type="PANTHER" id="PTHR22938">
    <property type="entry name" value="ZINC FINGER PROTEIN 598"/>
    <property type="match status" value="1"/>
</dbReference>
<protein>
    <recommendedName>
        <fullName evidence="4">RING-type E3 ubiquitin transferase</fullName>
        <ecNumber evidence="4">2.3.2.27</ecNumber>
    </recommendedName>
</protein>
<dbReference type="EMBL" id="HE616742">
    <property type="protein sequence ID" value="CCE89827.1"/>
    <property type="molecule type" value="Genomic_DNA"/>
</dbReference>
<evidence type="ECO:0000256" key="8">
    <source>
        <dbReference type="ARBA" id="ARBA00022723"/>
    </source>
</evidence>
<evidence type="ECO:0000256" key="5">
    <source>
        <dbReference type="ARBA" id="ARBA00022490"/>
    </source>
</evidence>
<comment type="pathway">
    <text evidence="3">Protein modification; protein ubiquitination.</text>
</comment>
<evidence type="ECO:0000256" key="11">
    <source>
        <dbReference type="ARBA" id="ARBA00035113"/>
    </source>
</evidence>
<comment type="subcellular location">
    <subcellularLocation>
        <location evidence="2">Cytoplasm</location>
    </subcellularLocation>
</comment>
<dbReference type="OrthoDB" id="3838338at2759"/>
<dbReference type="SUPFAM" id="SSF57850">
    <property type="entry name" value="RING/U-box"/>
    <property type="match status" value="1"/>
</dbReference>
<keyword evidence="16" id="KW-1185">Reference proteome</keyword>
<name>G8ZMI3_TORDE</name>
<feature type="compositionally biased region" description="Low complexity" evidence="13">
    <location>
        <begin position="331"/>
        <end position="340"/>
    </location>
</feature>
<evidence type="ECO:0000256" key="9">
    <source>
        <dbReference type="ARBA" id="ARBA00022771"/>
    </source>
</evidence>
<dbReference type="GO" id="GO:0070966">
    <property type="term" value="P:nuclear-transcribed mRNA catabolic process, no-go decay"/>
    <property type="evidence" value="ECO:0007669"/>
    <property type="project" value="EnsemblFungi"/>
</dbReference>
<feature type="compositionally biased region" description="Polar residues" evidence="13">
    <location>
        <begin position="16"/>
        <end position="42"/>
    </location>
</feature>
<dbReference type="GO" id="GO:0072344">
    <property type="term" value="P:rescue of stalled ribosome"/>
    <property type="evidence" value="ECO:0007669"/>
    <property type="project" value="EnsemblFungi"/>
</dbReference>
<dbReference type="CDD" id="cd16615">
    <property type="entry name" value="RING-HC_ZNF598"/>
    <property type="match status" value="1"/>
</dbReference>
<evidence type="ECO:0000256" key="10">
    <source>
        <dbReference type="ARBA" id="ARBA00022833"/>
    </source>
</evidence>
<feature type="region of interest" description="Disordered" evidence="13">
    <location>
        <begin position="330"/>
        <end position="355"/>
    </location>
</feature>
<dbReference type="InterPro" id="IPR013087">
    <property type="entry name" value="Znf_C2H2_type"/>
</dbReference>
<dbReference type="SMART" id="SM00355">
    <property type="entry name" value="ZnF_C2H2"/>
    <property type="match status" value="4"/>
</dbReference>
<dbReference type="RefSeq" id="XP_003679038.1">
    <property type="nucleotide sequence ID" value="XM_003678990.1"/>
</dbReference>
<dbReference type="GO" id="GO:1990116">
    <property type="term" value="P:ribosome-associated ubiquitin-dependent protein catabolic process"/>
    <property type="evidence" value="ECO:0007669"/>
    <property type="project" value="EnsemblFungi"/>
</dbReference>
<evidence type="ECO:0000313" key="16">
    <source>
        <dbReference type="Proteomes" id="UP000005627"/>
    </source>
</evidence>
<dbReference type="InParanoid" id="G8ZMI3"/>
<sequence length="636" mass="72291">MSETSKIPQKGRFRRTQGSQFGTGSASNSRKQTGNQKLNKSTQKGDEDHEEDDSDLCVICAEKLKYIALSPCSHKTCHKCAFRQRSLYEKKTCLICRTENETLTFTERIHAEYDDTKDFTDHNEKYGINFTSHEVAKATLGLLRYDCNLCPATEREDFGTFKKYNEHLRTVHSKNICMICAAHKHAFPCELKIYTPNQLRNHQSRGDSKGFKGHPMCAFCSGKRFYSDDELYLHMRHQHERCHICDKITPASPQYFKDYDQLFDHFKNCHYICTVQNCLDNKFVVFADELELQAHILKEHGDIIRGKPRLFQSELSTFISAPSRVIRESDSINNNYNSSNSRRKSPAESNESLREKKLRLEERAKYYLANSQESYETFSRLTEDYDKGRLTARGLLDAFTSLFTSPQADVYLLIHNVAETYHSGSARYRDLNSIYQTYEQQMTRKNELPSLSRDPSASARIVNTVWSANNNSVSTSHGRNVNTMNLPTLKSPPASHDPFALPSRSQSYKSLNTPKRNSPSPVVRKAPSNNSVDFTPRYLENRQKSASSASLSNGNNKLAALDLPSLPKPKPKFIPPPINKPNIPDPKKWGQNSSNNPNQTGELANLNLNSSPSTASPSSQSKKKGKQKQLLFHIGI</sequence>
<dbReference type="GO" id="GO:0061630">
    <property type="term" value="F:ubiquitin protein ligase activity"/>
    <property type="evidence" value="ECO:0007669"/>
    <property type="project" value="UniProtKB-EC"/>
</dbReference>
<evidence type="ECO:0000256" key="2">
    <source>
        <dbReference type="ARBA" id="ARBA00004496"/>
    </source>
</evidence>
<dbReference type="GO" id="GO:0036205">
    <property type="term" value="P:histone catabolic process"/>
    <property type="evidence" value="ECO:0007669"/>
    <property type="project" value="EnsemblFungi"/>
</dbReference>
<dbReference type="InterPro" id="IPR056437">
    <property type="entry name" value="Znf-C2H2_ZNF598/HEL2"/>
</dbReference>
<comment type="similarity">
    <text evidence="11">Belongs to the ZNF598/HEL2 family.</text>
</comment>
<feature type="region of interest" description="Disordered" evidence="13">
    <location>
        <begin position="1"/>
        <end position="50"/>
    </location>
</feature>
<evidence type="ECO:0000313" key="15">
    <source>
        <dbReference type="EMBL" id="CCE89827.1"/>
    </source>
</evidence>
<feature type="compositionally biased region" description="Low complexity" evidence="13">
    <location>
        <begin position="603"/>
        <end position="620"/>
    </location>
</feature>
<feature type="compositionally biased region" description="Polar residues" evidence="13">
    <location>
        <begin position="590"/>
        <end position="602"/>
    </location>
</feature>
<feature type="region of interest" description="Disordered" evidence="13">
    <location>
        <begin position="560"/>
        <end position="636"/>
    </location>
</feature>
<dbReference type="KEGG" id="tdl:TDEL_0A04950"/>
<dbReference type="eggNOG" id="KOG2231">
    <property type="taxonomic scope" value="Eukaryota"/>
</dbReference>
<dbReference type="EC" id="2.3.2.27" evidence="4"/>
<dbReference type="GO" id="GO:0070181">
    <property type="term" value="F:small ribosomal subunit rRNA binding"/>
    <property type="evidence" value="ECO:0007669"/>
    <property type="project" value="EnsemblFungi"/>
</dbReference>
<dbReference type="Pfam" id="PF23230">
    <property type="entry name" value="zf-C2H2_13"/>
    <property type="match status" value="1"/>
</dbReference>
<feature type="region of interest" description="Disordered" evidence="13">
    <location>
        <begin position="470"/>
        <end position="535"/>
    </location>
</feature>
<dbReference type="FunCoup" id="G8ZMI3">
    <property type="interactions" value="108"/>
</dbReference>
<feature type="domain" description="RING-type" evidence="14">
    <location>
        <begin position="57"/>
        <end position="97"/>
    </location>
</feature>
<dbReference type="GO" id="GO:0070651">
    <property type="term" value="P:nonfunctional rRNA decay"/>
    <property type="evidence" value="ECO:0007669"/>
    <property type="project" value="EnsemblFungi"/>
</dbReference>
<keyword evidence="9 12" id="KW-0863">Zinc-finger</keyword>
<dbReference type="GO" id="GO:0008270">
    <property type="term" value="F:zinc ion binding"/>
    <property type="evidence" value="ECO:0007669"/>
    <property type="project" value="UniProtKB-KW"/>
</dbReference>
<organism evidence="15 16">
    <name type="scientific">Torulaspora delbrueckii</name>
    <name type="common">Yeast</name>
    <name type="synonym">Candida colliculosa</name>
    <dbReference type="NCBI Taxonomy" id="4950"/>
    <lineage>
        <taxon>Eukaryota</taxon>
        <taxon>Fungi</taxon>
        <taxon>Dikarya</taxon>
        <taxon>Ascomycota</taxon>
        <taxon>Saccharomycotina</taxon>
        <taxon>Saccharomycetes</taxon>
        <taxon>Saccharomycetales</taxon>
        <taxon>Saccharomycetaceae</taxon>
        <taxon>Torulaspora</taxon>
    </lineage>
</organism>
<evidence type="ECO:0000259" key="14">
    <source>
        <dbReference type="PROSITE" id="PS50089"/>
    </source>
</evidence>
<dbReference type="HOGENOM" id="CLU_008515_2_0_1"/>
<gene>
    <name evidence="15" type="primary">TDEL0A04950</name>
    <name evidence="15" type="ORF">TDEL_0A04950</name>
</gene>
<keyword evidence="7" id="KW-0808">Transferase</keyword>
<dbReference type="GO" id="GO:0043022">
    <property type="term" value="F:ribosome binding"/>
    <property type="evidence" value="ECO:0007669"/>
    <property type="project" value="TreeGrafter"/>
</dbReference>
<dbReference type="Pfam" id="PF25447">
    <property type="entry name" value="RING_ZNF598"/>
    <property type="match status" value="1"/>
</dbReference>
<dbReference type="STRING" id="1076872.G8ZMI3"/>
<keyword evidence="10" id="KW-0862">Zinc</keyword>
<evidence type="ECO:0000256" key="12">
    <source>
        <dbReference type="PROSITE-ProRule" id="PRU00175"/>
    </source>
</evidence>
<reference evidence="15 16" key="1">
    <citation type="journal article" date="2011" name="Proc. Natl. Acad. Sci. U.S.A.">
        <title>Evolutionary erosion of yeast sex chromosomes by mating-type switching accidents.</title>
        <authorList>
            <person name="Gordon J.L."/>
            <person name="Armisen D."/>
            <person name="Proux-Wera E."/>
            <person name="Oheigeartaigh S.S."/>
            <person name="Byrne K.P."/>
            <person name="Wolfe K.H."/>
        </authorList>
    </citation>
    <scope>NUCLEOTIDE SEQUENCE [LARGE SCALE GENOMIC DNA]</scope>
    <source>
        <strain evidence="16">ATCC 10662 / CBS 1146 / NBRC 0425 / NCYC 2629 / NRRL Y-866</strain>
    </source>
</reference>
<evidence type="ECO:0000256" key="13">
    <source>
        <dbReference type="SAM" id="MobiDB-lite"/>
    </source>
</evidence>
<dbReference type="InterPro" id="IPR044288">
    <property type="entry name" value="ZNF598/HEL2"/>
</dbReference>
<dbReference type="PANTHER" id="PTHR22938:SF0">
    <property type="entry name" value="E3 UBIQUITIN-PROTEIN LIGASE ZNF598"/>
    <property type="match status" value="1"/>
</dbReference>
<evidence type="ECO:0000256" key="1">
    <source>
        <dbReference type="ARBA" id="ARBA00000900"/>
    </source>
</evidence>
<dbReference type="AlphaFoldDB" id="G8ZMI3"/>
<keyword evidence="5" id="KW-0963">Cytoplasm</keyword>